<evidence type="ECO:0000313" key="2">
    <source>
        <dbReference type="EMBL" id="TQD76329.1"/>
    </source>
</evidence>
<proteinExistence type="predicted"/>
<keyword evidence="3" id="KW-1185">Reference proteome</keyword>
<dbReference type="EMBL" id="VIEB01001037">
    <property type="protein sequence ID" value="TQD76329.1"/>
    <property type="molecule type" value="Genomic_DNA"/>
</dbReference>
<dbReference type="Proteomes" id="UP000315295">
    <property type="component" value="Unassembled WGS sequence"/>
</dbReference>
<reference evidence="2 3" key="1">
    <citation type="journal article" date="2019" name="G3 (Bethesda)">
        <title>Sequencing of a Wild Apple (Malus baccata) Genome Unravels the Differences Between Cultivated and Wild Apple Species Regarding Disease Resistance and Cold Tolerance.</title>
        <authorList>
            <person name="Chen X."/>
        </authorList>
    </citation>
    <scope>NUCLEOTIDE SEQUENCE [LARGE SCALE GENOMIC DNA]</scope>
    <source>
        <strain evidence="3">cv. Shandingzi</strain>
        <tissue evidence="2">Leaves</tissue>
    </source>
</reference>
<evidence type="ECO:0000256" key="1">
    <source>
        <dbReference type="SAM" id="MobiDB-lite"/>
    </source>
</evidence>
<sequence length="158" mass="17932">MVDAFTSKHHLTVTYEVKKHFTMTAISLPNACAIGQIVLRFSSRVAASYWQTEFCSFRWIMMGYVALRGTYSNPGNIRGLAKSPRLLTSKINIIIRRQDQSMKRRRFASTLTEAVKWLSSLDQAFAIGRDPHHRNHGGASDGELRDERTDTNCLPEAK</sequence>
<name>A0A540KQA4_MALBA</name>
<dbReference type="AlphaFoldDB" id="A0A540KQA4"/>
<gene>
    <name evidence="2" type="ORF">C1H46_038135</name>
</gene>
<feature type="region of interest" description="Disordered" evidence="1">
    <location>
        <begin position="129"/>
        <end position="158"/>
    </location>
</feature>
<accession>A0A540KQA4</accession>
<comment type="caution">
    <text evidence="2">The sequence shown here is derived from an EMBL/GenBank/DDBJ whole genome shotgun (WGS) entry which is preliminary data.</text>
</comment>
<organism evidence="2 3">
    <name type="scientific">Malus baccata</name>
    <name type="common">Siberian crab apple</name>
    <name type="synonym">Pyrus baccata</name>
    <dbReference type="NCBI Taxonomy" id="106549"/>
    <lineage>
        <taxon>Eukaryota</taxon>
        <taxon>Viridiplantae</taxon>
        <taxon>Streptophyta</taxon>
        <taxon>Embryophyta</taxon>
        <taxon>Tracheophyta</taxon>
        <taxon>Spermatophyta</taxon>
        <taxon>Magnoliopsida</taxon>
        <taxon>eudicotyledons</taxon>
        <taxon>Gunneridae</taxon>
        <taxon>Pentapetalae</taxon>
        <taxon>rosids</taxon>
        <taxon>fabids</taxon>
        <taxon>Rosales</taxon>
        <taxon>Rosaceae</taxon>
        <taxon>Amygdaloideae</taxon>
        <taxon>Maleae</taxon>
        <taxon>Malus</taxon>
    </lineage>
</organism>
<evidence type="ECO:0000313" key="3">
    <source>
        <dbReference type="Proteomes" id="UP000315295"/>
    </source>
</evidence>
<protein>
    <submittedName>
        <fullName evidence="2">Uncharacterized protein</fullName>
    </submittedName>
</protein>